<dbReference type="OrthoDB" id="4050476at2"/>
<feature type="domain" description="DUF7278" evidence="1">
    <location>
        <begin position="167"/>
        <end position="232"/>
    </location>
</feature>
<keyword evidence="2" id="KW-0430">Lectin</keyword>
<dbReference type="Proteomes" id="UP000242754">
    <property type="component" value="Unassembled WGS sequence"/>
</dbReference>
<evidence type="ECO:0000259" key="1">
    <source>
        <dbReference type="Pfam" id="PF23944"/>
    </source>
</evidence>
<dbReference type="AlphaFoldDB" id="A0A143YPB8"/>
<proteinExistence type="predicted"/>
<protein>
    <submittedName>
        <fullName evidence="2">C-type lectin fold</fullName>
    </submittedName>
</protein>
<dbReference type="InterPro" id="IPR055702">
    <property type="entry name" value="DUF7278"/>
</dbReference>
<dbReference type="SUPFAM" id="SSF56436">
    <property type="entry name" value="C-type lectin-like"/>
    <property type="match status" value="1"/>
</dbReference>
<keyword evidence="3" id="KW-1185">Reference proteome</keyword>
<organism evidence="2 3">
    <name type="scientific">Trichococcus palustris</name>
    <dbReference type="NCBI Taxonomy" id="140314"/>
    <lineage>
        <taxon>Bacteria</taxon>
        <taxon>Bacillati</taxon>
        <taxon>Bacillota</taxon>
        <taxon>Bacilli</taxon>
        <taxon>Lactobacillales</taxon>
        <taxon>Carnobacteriaceae</taxon>
        <taxon>Trichococcus</taxon>
    </lineage>
</organism>
<dbReference type="RefSeq" id="WP_087033413.1">
    <property type="nucleotide sequence ID" value="NZ_FJNE01000005.1"/>
</dbReference>
<evidence type="ECO:0000313" key="2">
    <source>
        <dbReference type="EMBL" id="CZQ95150.1"/>
    </source>
</evidence>
<name>A0A143YPB8_9LACT</name>
<dbReference type="Pfam" id="PF23944">
    <property type="entry name" value="DUF7278"/>
    <property type="match status" value="1"/>
</dbReference>
<dbReference type="GO" id="GO:0030246">
    <property type="term" value="F:carbohydrate binding"/>
    <property type="evidence" value="ECO:0007669"/>
    <property type="project" value="UniProtKB-KW"/>
</dbReference>
<accession>A0A143YPB8</accession>
<gene>
    <name evidence="2" type="ORF">Tpal_1848</name>
</gene>
<sequence>MELFDQLMNPVWKTIPAEHKLVLAGNVIRYFVSPLLAVSNVQLAYFQMGGIKTETFTLDIEGERFVFIPGQQEAVLGWDGGTNGLDPLDISSDRKEMYVAIENCLKLSVQGADFLQDNHWMNKKCNPIESMKDLEEMVNSQTSTLRTKTIPPLLVEVHPEYVGMKKMGLYDVISGNFEGKTDWFIHNQQEVRHALMPSKQSSLFFDDFPAHIVHDKQFFLKQNPDLDTYTVYAPYQTNYIHERKKLEKDGLGLLSSDEWEYCCGGSTRRLFRWGNSLQRKLFEPEESHLYQLNMFGLEIGNMGWGPELVEDGYFVKGGWMSIQAENMLEKLLPYSTYYENHNDCLVGKTEEDLPPGYYCARRSIRIEL</sequence>
<dbReference type="STRING" id="140314.SAMN04488076_10991"/>
<dbReference type="EMBL" id="FJNE01000005">
    <property type="protein sequence ID" value="CZQ95150.1"/>
    <property type="molecule type" value="Genomic_DNA"/>
</dbReference>
<dbReference type="InterPro" id="IPR016187">
    <property type="entry name" value="CTDL_fold"/>
</dbReference>
<reference evidence="2 3" key="1">
    <citation type="submission" date="2016-02" db="EMBL/GenBank/DDBJ databases">
        <authorList>
            <person name="Wen L."/>
            <person name="He K."/>
            <person name="Yang H."/>
        </authorList>
    </citation>
    <scope>NUCLEOTIDE SEQUENCE [LARGE SCALE GENOMIC DNA]</scope>
    <source>
        <strain evidence="2">Trichococcus palustris</strain>
    </source>
</reference>
<evidence type="ECO:0000313" key="3">
    <source>
        <dbReference type="Proteomes" id="UP000242754"/>
    </source>
</evidence>